<feature type="domain" description="Nucleotide-diphospho-sugar transferase" evidence="2">
    <location>
        <begin position="104"/>
        <end position="387"/>
    </location>
</feature>
<accession>A0AB34K8C6</accession>
<reference evidence="3 4" key="1">
    <citation type="journal article" date="2024" name="Science">
        <title>Giant polyketide synthase enzymes in the biosynthesis of giant marine polyether toxins.</title>
        <authorList>
            <person name="Fallon T.R."/>
            <person name="Shende V.V."/>
            <person name="Wierzbicki I.H."/>
            <person name="Pendleton A.L."/>
            <person name="Watervoot N.F."/>
            <person name="Auber R.P."/>
            <person name="Gonzalez D.J."/>
            <person name="Wisecaver J.H."/>
            <person name="Moore B.S."/>
        </authorList>
    </citation>
    <scope>NUCLEOTIDE SEQUENCE [LARGE SCALE GENOMIC DNA]</scope>
    <source>
        <strain evidence="3 4">12B1</strain>
    </source>
</reference>
<dbReference type="GO" id="GO:0052636">
    <property type="term" value="F:arabinosyltransferase activity"/>
    <property type="evidence" value="ECO:0007669"/>
    <property type="project" value="TreeGrafter"/>
</dbReference>
<dbReference type="AlphaFoldDB" id="A0AB34K8C6"/>
<organism evidence="3 4">
    <name type="scientific">Prymnesium parvum</name>
    <name type="common">Toxic golden alga</name>
    <dbReference type="NCBI Taxonomy" id="97485"/>
    <lineage>
        <taxon>Eukaryota</taxon>
        <taxon>Haptista</taxon>
        <taxon>Haptophyta</taxon>
        <taxon>Prymnesiophyceae</taxon>
        <taxon>Prymnesiales</taxon>
        <taxon>Prymnesiaceae</taxon>
        <taxon>Prymnesium</taxon>
    </lineage>
</organism>
<sequence>MLKRALLSVIALAAVLLLYQRQLLSCRAASAERLHEVSAPPAAQSEAQSSPPCSDRLILPIEALPAGLPGLPSDPIFLTFATASVDELLTNWVLHVNKLRLPALVAAMDFAVTLSCRRLGVHCLSHSLAADSSLDLMMVAEARRHHKPVTAVNIRGNATLFNGLGARKVASILVLLERSGRAVFISDVDVVWLKDPGPLVSGALQGLEDFATADILASNDCIDPERDRLDDGCFHTLIDRNTGVLFVRNTSNAVLAMREWRVRTSQAHSVWETDQTAFDDLLRGRGRGHRRDMSDAQRKEWYQMKLKYCGLPQGTIEGNSMGVKIEGEEHTNGSRHLFKICIPPITRDLRFGLLPLLDVANGHSFFIQQLQLQTGRWPYAVHATYQYFDDFDCAFGKRERFRMWDMWLADDVEMPLQDESSAASACSPTQRERRGGGVTRRVDDTADMNYLVLHDDAPIAPAAEWVGQADPHVLGRQHVAHLNAFRQRLAYGVVLAKALNRTVVLPPYYCYCDKYWARLTRCTVGMQALGTQPLPFLCPMDHVFPIASWHGNSVARQARPRRCELAPRADLPPFQGMPYRSHSWLHRLPQERHLQPSSAHLHVSAASPPPPGHAILSEARVPSRLGHQELNPTVPFSFRGPGIDPARRITHLPGTSDRELASVLRTETADVRLLHVTLDDARSMLGCVSDRRAFVSLFQMLFTHRWCFRPEEMIEPRNVTNATDGTTHEVDVCMWGFAVPTPPPQCTPKMARHQTS</sequence>
<feature type="signal peptide" evidence="1">
    <location>
        <begin position="1"/>
        <end position="25"/>
    </location>
</feature>
<keyword evidence="1" id="KW-0732">Signal</keyword>
<dbReference type="InterPro" id="IPR005069">
    <property type="entry name" value="Nucl-diP-sugar_transferase"/>
</dbReference>
<feature type="chain" id="PRO_5044298785" description="Nucleotide-diphospho-sugar transferase domain-containing protein" evidence="1">
    <location>
        <begin position="26"/>
        <end position="756"/>
    </location>
</feature>
<evidence type="ECO:0000313" key="4">
    <source>
        <dbReference type="Proteomes" id="UP001515480"/>
    </source>
</evidence>
<comment type="caution">
    <text evidence="3">The sequence shown here is derived from an EMBL/GenBank/DDBJ whole genome shotgun (WGS) entry which is preliminary data.</text>
</comment>
<dbReference type="Pfam" id="PF03407">
    <property type="entry name" value="Nucleotid_trans"/>
    <property type="match status" value="1"/>
</dbReference>
<keyword evidence="4" id="KW-1185">Reference proteome</keyword>
<evidence type="ECO:0000256" key="1">
    <source>
        <dbReference type="SAM" id="SignalP"/>
    </source>
</evidence>
<protein>
    <recommendedName>
        <fullName evidence="2">Nucleotide-diphospho-sugar transferase domain-containing protein</fullName>
    </recommendedName>
</protein>
<dbReference type="Proteomes" id="UP001515480">
    <property type="component" value="Unassembled WGS sequence"/>
</dbReference>
<proteinExistence type="predicted"/>
<evidence type="ECO:0000313" key="3">
    <source>
        <dbReference type="EMBL" id="KAL1530526.1"/>
    </source>
</evidence>
<dbReference type="PANTHER" id="PTHR46936:SF1">
    <property type="entry name" value="ARABINOSYLTRANSFERASE XEG113"/>
    <property type="match status" value="1"/>
</dbReference>
<dbReference type="PANTHER" id="PTHR46936">
    <property type="entry name" value="ARABINOSYLTRANSFERASE XEG113"/>
    <property type="match status" value="1"/>
</dbReference>
<evidence type="ECO:0000259" key="2">
    <source>
        <dbReference type="Pfam" id="PF03407"/>
    </source>
</evidence>
<gene>
    <name evidence="3" type="ORF">AB1Y20_001427</name>
</gene>
<name>A0AB34K8C6_PRYPA</name>
<dbReference type="EMBL" id="JBGBPQ010000001">
    <property type="protein sequence ID" value="KAL1530526.1"/>
    <property type="molecule type" value="Genomic_DNA"/>
</dbReference>
<dbReference type="InterPro" id="IPR053250">
    <property type="entry name" value="Glycosyltransferase_77"/>
</dbReference>
<dbReference type="GO" id="GO:0005794">
    <property type="term" value="C:Golgi apparatus"/>
    <property type="evidence" value="ECO:0007669"/>
    <property type="project" value="TreeGrafter"/>
</dbReference>